<reference evidence="1" key="1">
    <citation type="submission" date="2023-03" db="EMBL/GenBank/DDBJ databases">
        <title>Massive genome expansion in bonnet fungi (Mycena s.s.) driven by repeated elements and novel gene families across ecological guilds.</title>
        <authorList>
            <consortium name="Lawrence Berkeley National Laboratory"/>
            <person name="Harder C.B."/>
            <person name="Miyauchi S."/>
            <person name="Viragh M."/>
            <person name="Kuo A."/>
            <person name="Thoen E."/>
            <person name="Andreopoulos B."/>
            <person name="Lu D."/>
            <person name="Skrede I."/>
            <person name="Drula E."/>
            <person name="Henrissat B."/>
            <person name="Morin E."/>
            <person name="Kohler A."/>
            <person name="Barry K."/>
            <person name="LaButti K."/>
            <person name="Morin E."/>
            <person name="Salamov A."/>
            <person name="Lipzen A."/>
            <person name="Mereny Z."/>
            <person name="Hegedus B."/>
            <person name="Baldrian P."/>
            <person name="Stursova M."/>
            <person name="Weitz H."/>
            <person name="Taylor A."/>
            <person name="Grigoriev I.V."/>
            <person name="Nagy L.G."/>
            <person name="Martin F."/>
            <person name="Kauserud H."/>
        </authorList>
    </citation>
    <scope>NUCLEOTIDE SEQUENCE</scope>
    <source>
        <strain evidence="1">CBHHK067</strain>
    </source>
</reference>
<dbReference type="AlphaFoldDB" id="A0AAD7CY62"/>
<name>A0AAD7CY62_MYCRO</name>
<comment type="caution">
    <text evidence="1">The sequence shown here is derived from an EMBL/GenBank/DDBJ whole genome shotgun (WGS) entry which is preliminary data.</text>
</comment>
<sequence>MSFFANCREFEISGGEFRELEPTPTADVYARLLLPRKHGFPLFHPAPCDDLPEPARRTGTQIGDVGVVTDDGSFDPIFNILYPADDLANRFGVPADFEQVILPPHDIRIRRLQHPPGTVLSNTAVGKKRLGLQASVGTNPIIRPWEEAREAKASTNSKQTATVTLSLPDGASISDLACQEAFRDYAMKHAKQWYAFVNDDLQRIIGHGSLYLITGVTKSTSWRITTVENFLEKGEVSLKEAVPISAADASWESESASSTFNYGPHPQSGEETWQDNQTIFLRGFKVALRPPLGLGPACPRFEDTSNGEEWQEDCGPNMFHPLDIINQYILDSVPDAVVAVTHDDEWTSVLNESDDEFPEDNELIKRISNKFDINSSSGTDYCPSFFIRWE</sequence>
<proteinExistence type="predicted"/>
<keyword evidence="2" id="KW-1185">Reference proteome</keyword>
<organism evidence="1 2">
    <name type="scientific">Mycena rosella</name>
    <name type="common">Pink bonnet</name>
    <name type="synonym">Agaricus rosellus</name>
    <dbReference type="NCBI Taxonomy" id="1033263"/>
    <lineage>
        <taxon>Eukaryota</taxon>
        <taxon>Fungi</taxon>
        <taxon>Dikarya</taxon>
        <taxon>Basidiomycota</taxon>
        <taxon>Agaricomycotina</taxon>
        <taxon>Agaricomycetes</taxon>
        <taxon>Agaricomycetidae</taxon>
        <taxon>Agaricales</taxon>
        <taxon>Marasmiineae</taxon>
        <taxon>Mycenaceae</taxon>
        <taxon>Mycena</taxon>
    </lineage>
</organism>
<accession>A0AAD7CY62</accession>
<evidence type="ECO:0000313" key="2">
    <source>
        <dbReference type="Proteomes" id="UP001221757"/>
    </source>
</evidence>
<dbReference type="Proteomes" id="UP001221757">
    <property type="component" value="Unassembled WGS sequence"/>
</dbReference>
<protein>
    <submittedName>
        <fullName evidence="1">Uncharacterized protein</fullName>
    </submittedName>
</protein>
<evidence type="ECO:0000313" key="1">
    <source>
        <dbReference type="EMBL" id="KAJ7669002.1"/>
    </source>
</evidence>
<dbReference type="EMBL" id="JARKIE010000190">
    <property type="protein sequence ID" value="KAJ7669002.1"/>
    <property type="molecule type" value="Genomic_DNA"/>
</dbReference>
<gene>
    <name evidence="1" type="ORF">B0H17DRAFT_216242</name>
</gene>